<dbReference type="EC" id="3.1.3.12" evidence="2"/>
<dbReference type="Gene3D" id="3.30.70.1020">
    <property type="entry name" value="Trehalose-6-phosphate phosphatase related protein, domain 2"/>
    <property type="match status" value="1"/>
</dbReference>
<dbReference type="GO" id="GO:0046872">
    <property type="term" value="F:metal ion binding"/>
    <property type="evidence" value="ECO:0007669"/>
    <property type="project" value="UniProtKB-KW"/>
</dbReference>
<name>A0A919DCC9_9GAMM</name>
<evidence type="ECO:0000313" key="3">
    <source>
        <dbReference type="EMBL" id="GHE33038.1"/>
    </source>
</evidence>
<keyword evidence="1 2" id="KW-0378">Hydrolase</keyword>
<sequence length="256" mass="26784">MATTNPNDLPPPPPLAPDWALFLDVDGSLLEFAPTPDGVRVPDELIATLGRLQQRLEGALALVSGRSLAQLDRLFAPLRLHAAGLHGLELRGAPPPSPPAALAGVRESAEAVARDFPGALVEDKGAALALHWRTAPEAAPALRAAAEAALAALPGYRLQPGDHVVEVRPDGADKGAAVDRMLAQPPFRGRVPVFVGDDLTDEDGFRRVRARGGLAVLVGLRRPTHATHALADPAAVRAWLRAGAIDAPHPLQEALG</sequence>
<proteinExistence type="inferred from homology"/>
<dbReference type="InterPro" id="IPR044651">
    <property type="entry name" value="OTSB-like"/>
</dbReference>
<comment type="catalytic activity">
    <reaction evidence="2">
        <text>alpha,alpha-trehalose 6-phosphate + H2O = alpha,alpha-trehalose + phosphate</text>
        <dbReference type="Rhea" id="RHEA:23420"/>
        <dbReference type="ChEBI" id="CHEBI:15377"/>
        <dbReference type="ChEBI" id="CHEBI:16551"/>
        <dbReference type="ChEBI" id="CHEBI:43474"/>
        <dbReference type="ChEBI" id="CHEBI:58429"/>
        <dbReference type="EC" id="3.1.3.12"/>
    </reaction>
</comment>
<dbReference type="SUPFAM" id="SSF56784">
    <property type="entry name" value="HAD-like"/>
    <property type="match status" value="1"/>
</dbReference>
<reference evidence="3" key="1">
    <citation type="journal article" date="2014" name="Int. J. Syst. Evol. Microbiol.">
        <title>Complete genome sequence of Corynebacterium casei LMG S-19264T (=DSM 44701T), isolated from a smear-ripened cheese.</title>
        <authorList>
            <consortium name="US DOE Joint Genome Institute (JGI-PGF)"/>
            <person name="Walter F."/>
            <person name="Albersmeier A."/>
            <person name="Kalinowski J."/>
            <person name="Ruckert C."/>
        </authorList>
    </citation>
    <scope>NUCLEOTIDE SEQUENCE</scope>
    <source>
        <strain evidence="3">KCTC 32020</strain>
    </source>
</reference>
<comment type="similarity">
    <text evidence="2">Belongs to the trehalose phosphatase family.</text>
</comment>
<keyword evidence="2" id="KW-0479">Metal-binding</keyword>
<dbReference type="InterPro" id="IPR023214">
    <property type="entry name" value="HAD_sf"/>
</dbReference>
<dbReference type="NCBIfam" id="TIGR00685">
    <property type="entry name" value="T6PP"/>
    <property type="match status" value="1"/>
</dbReference>
<reference evidence="3" key="2">
    <citation type="submission" date="2020-09" db="EMBL/GenBank/DDBJ databases">
        <authorList>
            <person name="Sun Q."/>
            <person name="Kim S."/>
        </authorList>
    </citation>
    <scope>NUCLEOTIDE SEQUENCE</scope>
    <source>
        <strain evidence="3">KCTC 32020</strain>
    </source>
</reference>
<dbReference type="OrthoDB" id="9814913at2"/>
<dbReference type="GO" id="GO:0005992">
    <property type="term" value="P:trehalose biosynthetic process"/>
    <property type="evidence" value="ECO:0007669"/>
    <property type="project" value="InterPro"/>
</dbReference>
<dbReference type="AlphaFoldDB" id="A0A919DCC9"/>
<dbReference type="Gene3D" id="3.40.50.1000">
    <property type="entry name" value="HAD superfamily/HAD-like"/>
    <property type="match status" value="1"/>
</dbReference>
<dbReference type="PANTHER" id="PTHR43768">
    <property type="entry name" value="TREHALOSE 6-PHOSPHATE PHOSPHATASE"/>
    <property type="match status" value="1"/>
</dbReference>
<keyword evidence="4" id="KW-1185">Reference proteome</keyword>
<dbReference type="EMBL" id="BNCF01000006">
    <property type="protein sequence ID" value="GHE33038.1"/>
    <property type="molecule type" value="Genomic_DNA"/>
</dbReference>
<accession>A0A919DCC9</accession>
<comment type="pathway">
    <text evidence="2">Glycan biosynthesis; trehalose biosynthesis.</text>
</comment>
<organism evidence="3 4">
    <name type="scientific">Vulcaniibacterium thermophilum</name>
    <dbReference type="NCBI Taxonomy" id="1169913"/>
    <lineage>
        <taxon>Bacteria</taxon>
        <taxon>Pseudomonadati</taxon>
        <taxon>Pseudomonadota</taxon>
        <taxon>Gammaproteobacteria</taxon>
        <taxon>Lysobacterales</taxon>
        <taxon>Lysobacteraceae</taxon>
        <taxon>Vulcaniibacterium</taxon>
    </lineage>
</organism>
<dbReference type="GO" id="GO:0004805">
    <property type="term" value="F:trehalose-phosphatase activity"/>
    <property type="evidence" value="ECO:0007669"/>
    <property type="project" value="UniProtKB-EC"/>
</dbReference>
<dbReference type="InterPro" id="IPR003337">
    <property type="entry name" value="Trehalose_PPase"/>
</dbReference>
<dbReference type="CDD" id="cd01627">
    <property type="entry name" value="HAD_TPP"/>
    <property type="match status" value="1"/>
</dbReference>
<dbReference type="PANTHER" id="PTHR43768:SF3">
    <property type="entry name" value="TREHALOSE 6-PHOSPHATE PHOSPHATASE"/>
    <property type="match status" value="1"/>
</dbReference>
<evidence type="ECO:0000313" key="4">
    <source>
        <dbReference type="Proteomes" id="UP000636453"/>
    </source>
</evidence>
<comment type="function">
    <text evidence="2">Removes the phosphate from trehalose 6-phosphate to produce free trehalose.</text>
</comment>
<dbReference type="Pfam" id="PF02358">
    <property type="entry name" value="Trehalose_PPase"/>
    <property type="match status" value="1"/>
</dbReference>
<dbReference type="Proteomes" id="UP000636453">
    <property type="component" value="Unassembled WGS sequence"/>
</dbReference>
<gene>
    <name evidence="3" type="primary">ostB</name>
    <name evidence="3" type="ORF">GCM10007167_13890</name>
</gene>
<evidence type="ECO:0000256" key="1">
    <source>
        <dbReference type="ARBA" id="ARBA00022801"/>
    </source>
</evidence>
<comment type="cofactor">
    <cofactor evidence="2">
        <name>Mg(2+)</name>
        <dbReference type="ChEBI" id="CHEBI:18420"/>
    </cofactor>
</comment>
<dbReference type="InterPro" id="IPR036412">
    <property type="entry name" value="HAD-like_sf"/>
</dbReference>
<keyword evidence="2" id="KW-0460">Magnesium</keyword>
<comment type="caution">
    <text evidence="3">The sequence shown here is derived from an EMBL/GenBank/DDBJ whole genome shotgun (WGS) entry which is preliminary data.</text>
</comment>
<protein>
    <recommendedName>
        <fullName evidence="2">Trehalose 6-phosphate phosphatase</fullName>
        <ecNumber evidence="2">3.1.3.12</ecNumber>
    </recommendedName>
</protein>
<dbReference type="RefSeq" id="WP_146472604.1">
    <property type="nucleotide sequence ID" value="NZ_BNCF01000006.1"/>
</dbReference>
<evidence type="ECO:0000256" key="2">
    <source>
        <dbReference type="RuleBase" id="RU361117"/>
    </source>
</evidence>